<dbReference type="Pfam" id="PF10049">
    <property type="entry name" value="DUF2283"/>
    <property type="match status" value="1"/>
</dbReference>
<dbReference type="RefSeq" id="WP_190349337.1">
    <property type="nucleotide sequence ID" value="NZ_JACJPY010000004.1"/>
</dbReference>
<evidence type="ECO:0000313" key="1">
    <source>
        <dbReference type="EMBL" id="MBD2148998.1"/>
    </source>
</evidence>
<comment type="caution">
    <text evidence="1">The sequence shown here is derived from an EMBL/GenBank/DDBJ whole genome shotgun (WGS) entry which is preliminary data.</text>
</comment>
<protein>
    <submittedName>
        <fullName evidence="1">DUF2283 domain-containing protein</fullName>
    </submittedName>
</protein>
<dbReference type="AlphaFoldDB" id="A0A926Z4W8"/>
<dbReference type="InterPro" id="IPR019270">
    <property type="entry name" value="DUF2283"/>
</dbReference>
<proteinExistence type="predicted"/>
<sequence length="82" mass="9347">MVTTPLTPLKIPSYLNLANAIKTLPKKNTWTFYDVEADVLYINFHQPALAADDSELTDENILIRYQNDEIIGLTILNVNNRL</sequence>
<keyword evidence="2" id="KW-1185">Reference proteome</keyword>
<evidence type="ECO:0000313" key="2">
    <source>
        <dbReference type="Proteomes" id="UP000631421"/>
    </source>
</evidence>
<organism evidence="1 2">
    <name type="scientific">Pseudanabaena cinerea FACHB-1277</name>
    <dbReference type="NCBI Taxonomy" id="2949581"/>
    <lineage>
        <taxon>Bacteria</taxon>
        <taxon>Bacillati</taxon>
        <taxon>Cyanobacteriota</taxon>
        <taxon>Cyanophyceae</taxon>
        <taxon>Pseudanabaenales</taxon>
        <taxon>Pseudanabaenaceae</taxon>
        <taxon>Pseudanabaena</taxon>
        <taxon>Pseudanabaena cinerea</taxon>
    </lineage>
</organism>
<dbReference type="Proteomes" id="UP000631421">
    <property type="component" value="Unassembled WGS sequence"/>
</dbReference>
<accession>A0A926Z4W8</accession>
<reference evidence="1" key="1">
    <citation type="journal article" date="2015" name="ISME J.">
        <title>Draft Genome Sequence of Streptomyces incarnatus NRRL8089, which Produces the Nucleoside Antibiotic Sinefungin.</title>
        <authorList>
            <person name="Oshima K."/>
            <person name="Hattori M."/>
            <person name="Shimizu H."/>
            <person name="Fukuda K."/>
            <person name="Nemoto M."/>
            <person name="Inagaki K."/>
            <person name="Tamura T."/>
        </authorList>
    </citation>
    <scope>NUCLEOTIDE SEQUENCE</scope>
    <source>
        <strain evidence="1">FACHB-1277</strain>
    </source>
</reference>
<name>A0A926Z4W8_9CYAN</name>
<reference evidence="1" key="2">
    <citation type="submission" date="2020-08" db="EMBL/GenBank/DDBJ databases">
        <authorList>
            <person name="Chen M."/>
            <person name="Teng W."/>
            <person name="Zhao L."/>
            <person name="Hu C."/>
            <person name="Zhou Y."/>
            <person name="Han B."/>
            <person name="Song L."/>
            <person name="Shu W."/>
        </authorList>
    </citation>
    <scope>NUCLEOTIDE SEQUENCE</scope>
    <source>
        <strain evidence="1">FACHB-1277</strain>
    </source>
</reference>
<dbReference type="EMBL" id="JACJPY010000004">
    <property type="protein sequence ID" value="MBD2148998.1"/>
    <property type="molecule type" value="Genomic_DNA"/>
</dbReference>
<gene>
    <name evidence="1" type="ORF">H6F44_02485</name>
</gene>